<dbReference type="EMBL" id="JACAZH010000003">
    <property type="protein sequence ID" value="KAF7373524.1"/>
    <property type="molecule type" value="Genomic_DNA"/>
</dbReference>
<keyword evidence="2" id="KW-1185">Reference proteome</keyword>
<dbReference type="Gene3D" id="3.80.10.10">
    <property type="entry name" value="Ribonuclease Inhibitor"/>
    <property type="match status" value="1"/>
</dbReference>
<name>A0A8H7DFH0_9AGAR</name>
<sequence>MKKIQLHFPPSFANLSFLSTLPVVCPHLTHVTIHLDGVEYCPETRAAISTLFPALEALECLVLAWNYEGNHDWTLDLGLLPKLMALDLTGPPKPVAWSSTRLVAGSFPRLRDLKIRHVDIMSSIELFRSVDINLVKFHLALFHHTTTPQMTELVHALTNVLAMSSLETLALHPDFPIVPPHVMTADALREFSVFCGLKSVHIAWSFGPDLDDATMNVLTASWTHLTNLELEQIDEEDNTNNTKLTLKSLLSLARNCPHLQHFELTVDAREVPELPDVAPQRILKSMDIASSPIQSTLKVARYLSGIFPNVKRIGPSDHSPEFRKYRKLWEQVLKQLPEFVAVRKELEKKFQRRMGSDGRHLVS</sequence>
<organism evidence="1 2">
    <name type="scientific">Mycena sanguinolenta</name>
    <dbReference type="NCBI Taxonomy" id="230812"/>
    <lineage>
        <taxon>Eukaryota</taxon>
        <taxon>Fungi</taxon>
        <taxon>Dikarya</taxon>
        <taxon>Basidiomycota</taxon>
        <taxon>Agaricomycotina</taxon>
        <taxon>Agaricomycetes</taxon>
        <taxon>Agaricomycetidae</taxon>
        <taxon>Agaricales</taxon>
        <taxon>Marasmiineae</taxon>
        <taxon>Mycenaceae</taxon>
        <taxon>Mycena</taxon>
    </lineage>
</organism>
<proteinExistence type="predicted"/>
<dbReference type="OrthoDB" id="2447803at2759"/>
<dbReference type="AlphaFoldDB" id="A0A8H7DFH0"/>
<accession>A0A8H7DFH0</accession>
<gene>
    <name evidence="1" type="ORF">MSAN_00562800</name>
</gene>
<comment type="caution">
    <text evidence="1">The sequence shown here is derived from an EMBL/GenBank/DDBJ whole genome shotgun (WGS) entry which is preliminary data.</text>
</comment>
<dbReference type="InterPro" id="IPR032675">
    <property type="entry name" value="LRR_dom_sf"/>
</dbReference>
<dbReference type="SUPFAM" id="SSF52047">
    <property type="entry name" value="RNI-like"/>
    <property type="match status" value="1"/>
</dbReference>
<dbReference type="Proteomes" id="UP000623467">
    <property type="component" value="Unassembled WGS sequence"/>
</dbReference>
<evidence type="ECO:0000313" key="2">
    <source>
        <dbReference type="Proteomes" id="UP000623467"/>
    </source>
</evidence>
<protein>
    <submittedName>
        <fullName evidence="1">Uncharacterized protein</fullName>
    </submittedName>
</protein>
<reference evidence="1" key="1">
    <citation type="submission" date="2020-05" db="EMBL/GenBank/DDBJ databases">
        <title>Mycena genomes resolve the evolution of fungal bioluminescence.</title>
        <authorList>
            <person name="Tsai I.J."/>
        </authorList>
    </citation>
    <scope>NUCLEOTIDE SEQUENCE</scope>
    <source>
        <strain evidence="1">160909Yilan</strain>
    </source>
</reference>
<evidence type="ECO:0000313" key="1">
    <source>
        <dbReference type="EMBL" id="KAF7373524.1"/>
    </source>
</evidence>